<dbReference type="AlphaFoldDB" id="A0A7K0DL85"/>
<feature type="compositionally biased region" description="Acidic residues" evidence="1">
    <location>
        <begin position="293"/>
        <end position="302"/>
    </location>
</feature>
<evidence type="ECO:0000256" key="1">
    <source>
        <dbReference type="SAM" id="MobiDB-lite"/>
    </source>
</evidence>
<evidence type="ECO:0008006" key="4">
    <source>
        <dbReference type="Google" id="ProtNLM"/>
    </source>
</evidence>
<evidence type="ECO:0000313" key="3">
    <source>
        <dbReference type="Proteomes" id="UP000431401"/>
    </source>
</evidence>
<feature type="compositionally biased region" description="Low complexity" evidence="1">
    <location>
        <begin position="271"/>
        <end position="286"/>
    </location>
</feature>
<dbReference type="Gene3D" id="3.40.50.1110">
    <property type="entry name" value="SGNH hydrolase"/>
    <property type="match status" value="1"/>
</dbReference>
<comment type="caution">
    <text evidence="2">The sequence shown here is derived from an EMBL/GenBank/DDBJ whole genome shotgun (WGS) entry which is preliminary data.</text>
</comment>
<accession>A0A7K0DL85</accession>
<dbReference type="InterPro" id="IPR036514">
    <property type="entry name" value="SGNH_hydro_sf"/>
</dbReference>
<proteinExistence type="predicted"/>
<feature type="compositionally biased region" description="Gly residues" evidence="1">
    <location>
        <begin position="161"/>
        <end position="171"/>
    </location>
</feature>
<feature type="compositionally biased region" description="Low complexity" evidence="1">
    <location>
        <begin position="137"/>
        <end position="160"/>
    </location>
</feature>
<protein>
    <recommendedName>
        <fullName evidence="4">SGNH hydrolase-type esterase domain-containing protein</fullName>
    </recommendedName>
</protein>
<gene>
    <name evidence="2" type="ORF">NRB56_21110</name>
</gene>
<feature type="compositionally biased region" description="Basic and acidic residues" evidence="1">
    <location>
        <begin position="238"/>
        <end position="254"/>
    </location>
</feature>
<keyword evidence="3" id="KW-1185">Reference proteome</keyword>
<feature type="region of interest" description="Disordered" evidence="1">
    <location>
        <begin position="1"/>
        <end position="331"/>
    </location>
</feature>
<dbReference type="SUPFAM" id="SSF52266">
    <property type="entry name" value="SGNH hydrolase"/>
    <property type="match status" value="1"/>
</dbReference>
<feature type="compositionally biased region" description="Low complexity" evidence="1">
    <location>
        <begin position="304"/>
        <end position="320"/>
    </location>
</feature>
<dbReference type="EMBL" id="WEGI01000004">
    <property type="protein sequence ID" value="MQY26540.1"/>
    <property type="molecule type" value="Genomic_DNA"/>
</dbReference>
<dbReference type="NCBIfam" id="NF043016">
    <property type="entry name" value="DigluglyOctase"/>
    <property type="match status" value="1"/>
</dbReference>
<dbReference type="Proteomes" id="UP000431401">
    <property type="component" value="Unassembled WGS sequence"/>
</dbReference>
<feature type="compositionally biased region" description="Basic and acidic residues" evidence="1">
    <location>
        <begin position="90"/>
        <end position="106"/>
    </location>
</feature>
<organism evidence="2 3">
    <name type="scientific">Nocardia aurantia</name>
    <dbReference type="NCBI Taxonomy" id="2585199"/>
    <lineage>
        <taxon>Bacteria</taxon>
        <taxon>Bacillati</taxon>
        <taxon>Actinomycetota</taxon>
        <taxon>Actinomycetes</taxon>
        <taxon>Mycobacteriales</taxon>
        <taxon>Nocardiaceae</taxon>
        <taxon>Nocardia</taxon>
    </lineage>
</organism>
<dbReference type="CDD" id="cd00229">
    <property type="entry name" value="SGNH_hydrolase"/>
    <property type="match status" value="1"/>
</dbReference>
<dbReference type="InterPro" id="IPR050023">
    <property type="entry name" value="OctT"/>
</dbReference>
<feature type="compositionally biased region" description="Basic and acidic residues" evidence="1">
    <location>
        <begin position="13"/>
        <end position="35"/>
    </location>
</feature>
<sequence>MSSENLSSDDRDEPVRQVTDELIRKASEGPVRRLPDALFGGPAPATVARPADRPDGDPGAVSDELLRRASSGRIRQLPDLLFGGPAAETVARHRDSGTAVAGRDEVGGDTAGAGPPDADDDLSALPTAPVAGAGEISSPAADSAADAATVPVAADTPDGTTAGGGGVGSSGEGSVRPPDPLDVDTAAQRVDAAGPVGTGTQLEAAAGEHDSPVTALAEHSGVDVGPARGAEESEPDDVTGKDDARMPDEHRAEPLEAASAADGIAAPVGEPADPATANADAAVTAPSPAPEPADSDLPDESETAVAGSGDVVPGSVPSSATRGDSAPAGSETAAAVTDSVIGSDCAVFGDEPVPAVASEIPGDAEDSGRPVLVVIADSLSYYGPKGGLPADHSRIWPNLVAAELDWDVELVGRVGWTCRDAYWALIGDPRVWASVPRAGAVVFATGGMDSLPSPLPTALREMIRYVRPPGLRRVVRGGYQWLQPRLSKLGRPVALPARVSVEYLEQCRQALEQLRPELPVVGVLPSVHICDAYGRVHAGREPAVRAVTEWSAKTGVPLVDLGEAVRDHIFAGEGNPDGIHWGWEGHAAVARAMVKVLSEVCATEDPA</sequence>
<reference evidence="2 3" key="1">
    <citation type="submission" date="2019-10" db="EMBL/GenBank/DDBJ databases">
        <title>Nocardia macrotermitis sp. nov. and Nocardia aurantia sp. nov., isolated from the gut of fungus growing-termite Macrotermes natalensis.</title>
        <authorList>
            <person name="Benndorf R."/>
            <person name="Schwitalla J."/>
            <person name="Martin K."/>
            <person name="De Beer W."/>
            <person name="Kaster A.-K."/>
            <person name="Vollmers J."/>
            <person name="Poulsen M."/>
            <person name="Beemelmanns C."/>
        </authorList>
    </citation>
    <scope>NUCLEOTIDE SEQUENCE [LARGE SCALE GENOMIC DNA]</scope>
    <source>
        <strain evidence="2 3">RB56</strain>
    </source>
</reference>
<name>A0A7K0DL85_9NOCA</name>
<evidence type="ECO:0000313" key="2">
    <source>
        <dbReference type="EMBL" id="MQY26540.1"/>
    </source>
</evidence>